<dbReference type="OrthoDB" id="9802050at2"/>
<gene>
    <name evidence="1" type="ORF">GRI91_01195</name>
</gene>
<dbReference type="Pfam" id="PF05013">
    <property type="entry name" value="FGase"/>
    <property type="match status" value="1"/>
</dbReference>
<organism evidence="1 2">
    <name type="scientific">Altericroceibacterium endophyticum</name>
    <dbReference type="NCBI Taxonomy" id="1808508"/>
    <lineage>
        <taxon>Bacteria</taxon>
        <taxon>Pseudomonadati</taxon>
        <taxon>Pseudomonadota</taxon>
        <taxon>Alphaproteobacteria</taxon>
        <taxon>Sphingomonadales</taxon>
        <taxon>Erythrobacteraceae</taxon>
        <taxon>Altericroceibacterium</taxon>
    </lineage>
</organism>
<keyword evidence="1" id="KW-0378">Hydrolase</keyword>
<proteinExistence type="predicted"/>
<dbReference type="Gene3D" id="3.40.630.40">
    <property type="entry name" value="Zn-dependent exopeptidases"/>
    <property type="match status" value="1"/>
</dbReference>
<dbReference type="AlphaFoldDB" id="A0A6I4T2N6"/>
<evidence type="ECO:0000313" key="1">
    <source>
        <dbReference type="EMBL" id="MXO64373.1"/>
    </source>
</evidence>
<name>A0A6I4T2N6_9SPHN</name>
<sequence>MHAWPAYHIRGRSAASPIVLSVPHAGRAYPASIIQNLRNPANASLRLEDRYVDRVATYVAAETGAPLLLANAPRAVIDLNRAPNEMDWSMVKGEAARGFRSGSPPSRRVQSGLGLVPRRLAGMGELWRQPLVKGEVEARLSGIHRPYHIALERLIRAARQGWGTALLLDIHSMPPLGPKSGPDAAPDFVLGDRFGGACDARLSTLAAEFLSAAGWRVTHNRPYAGGYVLDRHSAPSSAIHALQIEICRSTYLDEDMSEPGSGLPLIARCLASMVRMLEDELAGWSEAQAAE</sequence>
<reference evidence="1 2" key="1">
    <citation type="submission" date="2019-12" db="EMBL/GenBank/DDBJ databases">
        <title>Genomic-based taxomic classification of the family Erythrobacteraceae.</title>
        <authorList>
            <person name="Xu L."/>
        </authorList>
    </citation>
    <scope>NUCLEOTIDE SEQUENCE [LARGE SCALE GENOMIC DNA]</scope>
    <source>
        <strain evidence="1 2">LMG 29518</strain>
    </source>
</reference>
<evidence type="ECO:0000313" key="2">
    <source>
        <dbReference type="Proteomes" id="UP000438476"/>
    </source>
</evidence>
<accession>A0A6I4T2N6</accession>
<keyword evidence="2" id="KW-1185">Reference proteome</keyword>
<dbReference type="GO" id="GO:0016787">
    <property type="term" value="F:hydrolase activity"/>
    <property type="evidence" value="ECO:0007669"/>
    <property type="project" value="UniProtKB-KW"/>
</dbReference>
<dbReference type="EMBL" id="WTYT01000001">
    <property type="protein sequence ID" value="MXO64373.1"/>
    <property type="molecule type" value="Genomic_DNA"/>
</dbReference>
<protein>
    <submittedName>
        <fullName evidence="1">N-formylglutamate amidohydrolase</fullName>
    </submittedName>
</protein>
<dbReference type="InterPro" id="IPR007709">
    <property type="entry name" value="N-FG_amidohydro"/>
</dbReference>
<dbReference type="Proteomes" id="UP000438476">
    <property type="component" value="Unassembled WGS sequence"/>
</dbReference>
<dbReference type="SUPFAM" id="SSF53187">
    <property type="entry name" value="Zn-dependent exopeptidases"/>
    <property type="match status" value="1"/>
</dbReference>
<comment type="caution">
    <text evidence="1">The sequence shown here is derived from an EMBL/GenBank/DDBJ whole genome shotgun (WGS) entry which is preliminary data.</text>
</comment>